<keyword evidence="6" id="KW-1185">Reference proteome</keyword>
<name>A0A517R1P5_9PLAN</name>
<dbReference type="Gene3D" id="3.10.105.10">
    <property type="entry name" value="Dipeptide-binding Protein, Domain 3"/>
    <property type="match status" value="1"/>
</dbReference>
<evidence type="ECO:0000256" key="2">
    <source>
        <dbReference type="ARBA" id="ARBA00022448"/>
    </source>
</evidence>
<dbReference type="KEGG" id="svp:Pan189_21560"/>
<dbReference type="PANTHER" id="PTHR30290:SF9">
    <property type="entry name" value="OLIGOPEPTIDE-BINDING PROTEIN APPA"/>
    <property type="match status" value="1"/>
</dbReference>
<dbReference type="PANTHER" id="PTHR30290">
    <property type="entry name" value="PERIPLASMIC BINDING COMPONENT OF ABC TRANSPORTER"/>
    <property type="match status" value="1"/>
</dbReference>
<protein>
    <submittedName>
        <fullName evidence="5">Bacterial extracellular solute-binding protein, family 5 Middle</fullName>
    </submittedName>
</protein>
<evidence type="ECO:0000313" key="5">
    <source>
        <dbReference type="EMBL" id="QDT37774.1"/>
    </source>
</evidence>
<reference evidence="5 6" key="1">
    <citation type="submission" date="2019-02" db="EMBL/GenBank/DDBJ databases">
        <title>Deep-cultivation of Planctomycetes and their phenomic and genomic characterization uncovers novel biology.</title>
        <authorList>
            <person name="Wiegand S."/>
            <person name="Jogler M."/>
            <person name="Boedeker C."/>
            <person name="Pinto D."/>
            <person name="Vollmers J."/>
            <person name="Rivas-Marin E."/>
            <person name="Kohn T."/>
            <person name="Peeters S.H."/>
            <person name="Heuer A."/>
            <person name="Rast P."/>
            <person name="Oberbeckmann S."/>
            <person name="Bunk B."/>
            <person name="Jeske O."/>
            <person name="Meyerdierks A."/>
            <person name="Storesund J.E."/>
            <person name="Kallscheuer N."/>
            <person name="Luecker S."/>
            <person name="Lage O.M."/>
            <person name="Pohl T."/>
            <person name="Merkel B.J."/>
            <person name="Hornburger P."/>
            <person name="Mueller R.-W."/>
            <person name="Bruemmer F."/>
            <person name="Labrenz M."/>
            <person name="Spormann A.M."/>
            <person name="Op den Camp H."/>
            <person name="Overmann J."/>
            <person name="Amann R."/>
            <person name="Jetten M.S.M."/>
            <person name="Mascher T."/>
            <person name="Medema M.H."/>
            <person name="Devos D.P."/>
            <person name="Kaster A.-K."/>
            <person name="Ovreas L."/>
            <person name="Rohde M."/>
            <person name="Galperin M.Y."/>
            <person name="Jogler C."/>
        </authorList>
    </citation>
    <scope>NUCLEOTIDE SEQUENCE [LARGE SCALE GENOMIC DNA]</scope>
    <source>
        <strain evidence="5 6">Pan189</strain>
    </source>
</reference>
<dbReference type="SUPFAM" id="SSF53850">
    <property type="entry name" value="Periplasmic binding protein-like II"/>
    <property type="match status" value="1"/>
</dbReference>
<gene>
    <name evidence="5" type="ORF">Pan189_21560</name>
</gene>
<evidence type="ECO:0000313" key="6">
    <source>
        <dbReference type="Proteomes" id="UP000317318"/>
    </source>
</evidence>
<dbReference type="GO" id="GO:0015833">
    <property type="term" value="P:peptide transport"/>
    <property type="evidence" value="ECO:0007669"/>
    <property type="project" value="TreeGrafter"/>
</dbReference>
<sequence length="823" mass="93351">MRVQTSLSALANSCVDRLFRDRFKQSLQLGFFSLALLTLSICFPSYARSQEDADSEAQQSELPKFDELELPPTEKLLSNERRDWIVLKSGRVLVAEPVYPRPNTLEELKVAADKVRANPRLRVTDAGREEIRNNSNIAVILPGSGEVAEYLLPVARVEQVLHHEDLMLRRAQALLAEPTRESIREAFELLFVLGRRTPDWPGLTALEEQVLIAEARVMLEDGRPSEALIRAEDLYARNPNAMGLEKLADEIATKILDSAIAANEYRRARYYLARLSSTWEVLPAVRRISANLIQKSEGYRDAAIAADDAGDHAKAAAQIELAALSWPRLDEVAEMHRRLTTRFQRLRVAVPRLSAGSNRRFVLDNADIRVHRLTQVPVFEVIRLEGQPIFRSKLLDNWLPTDLGRKAVFKFRSTTAAWSAHEPMTAGEAWQAVAKLVAPSARAEDTRFAAAVSLVRTQGKRELELGFTRIPLSTEALMSPRRGTRSGGQLSKSAFREFERSRQSARYGRVRIEPDNARTFHVAEVTEAAFPSFADAAQAFDRDEVDAISNVPPWALARYQDDESCTVSKSDVPDVHFLQFNPRSPRLKSPELRRALIYALDRPRMGREILGRGRDSNSIRTAVAPYSRSSIAADIRIEPRPYDRLLALSLSLSVKSSRPDDKVRLVLVRPDVAPIVEIVEQVAEAWNFLGVDLEIVDDTTLLEIDSAEWDIVYRCLPIVDPVSELSSLLSLDPQVRLKSLMPLSDRLRQALLRLERASDPDSALQVAKEVHQLMYHEVPLIPLFETDHYWIYSRRLRNRPERSVDFYQDLDRWELRPTYPQIF</sequence>
<dbReference type="InterPro" id="IPR039424">
    <property type="entry name" value="SBP_5"/>
</dbReference>
<organism evidence="5 6">
    <name type="scientific">Stratiformator vulcanicus</name>
    <dbReference type="NCBI Taxonomy" id="2527980"/>
    <lineage>
        <taxon>Bacteria</taxon>
        <taxon>Pseudomonadati</taxon>
        <taxon>Planctomycetota</taxon>
        <taxon>Planctomycetia</taxon>
        <taxon>Planctomycetales</taxon>
        <taxon>Planctomycetaceae</taxon>
        <taxon>Stratiformator</taxon>
    </lineage>
</organism>
<keyword evidence="3" id="KW-0732">Signal</keyword>
<comment type="similarity">
    <text evidence="1">Belongs to the bacterial solute-binding protein 5 family.</text>
</comment>
<dbReference type="AlphaFoldDB" id="A0A517R1P5"/>
<keyword evidence="2" id="KW-0813">Transport</keyword>
<feature type="domain" description="Solute-binding protein family 5" evidence="4">
    <location>
        <begin position="521"/>
        <end position="696"/>
    </location>
</feature>
<dbReference type="EMBL" id="CP036268">
    <property type="protein sequence ID" value="QDT37774.1"/>
    <property type="molecule type" value="Genomic_DNA"/>
</dbReference>
<evidence type="ECO:0000256" key="3">
    <source>
        <dbReference type="ARBA" id="ARBA00022729"/>
    </source>
</evidence>
<proteinExistence type="inferred from homology"/>
<dbReference type="OrthoDB" id="231050at2"/>
<dbReference type="Pfam" id="PF00496">
    <property type="entry name" value="SBP_bac_5"/>
    <property type="match status" value="1"/>
</dbReference>
<evidence type="ECO:0000259" key="4">
    <source>
        <dbReference type="Pfam" id="PF00496"/>
    </source>
</evidence>
<accession>A0A517R1P5</accession>
<dbReference type="GO" id="GO:1904680">
    <property type="term" value="F:peptide transmembrane transporter activity"/>
    <property type="evidence" value="ECO:0007669"/>
    <property type="project" value="TreeGrafter"/>
</dbReference>
<dbReference type="Proteomes" id="UP000317318">
    <property type="component" value="Chromosome"/>
</dbReference>
<dbReference type="RefSeq" id="WP_145363863.1">
    <property type="nucleotide sequence ID" value="NZ_CP036268.1"/>
</dbReference>
<dbReference type="Gene3D" id="3.40.190.10">
    <property type="entry name" value="Periplasmic binding protein-like II"/>
    <property type="match status" value="1"/>
</dbReference>
<evidence type="ECO:0000256" key="1">
    <source>
        <dbReference type="ARBA" id="ARBA00005695"/>
    </source>
</evidence>
<dbReference type="InterPro" id="IPR000914">
    <property type="entry name" value="SBP_5_dom"/>
</dbReference>